<protein>
    <submittedName>
        <fullName evidence="5">Lsr2 family protein</fullName>
    </submittedName>
</protein>
<feature type="region of interest" description="Disordered" evidence="2">
    <location>
        <begin position="62"/>
        <end position="85"/>
    </location>
</feature>
<dbReference type="InterPro" id="IPR055370">
    <property type="entry name" value="Lsr2_DNA-bd"/>
</dbReference>
<evidence type="ECO:0000259" key="4">
    <source>
        <dbReference type="Pfam" id="PF23359"/>
    </source>
</evidence>
<feature type="domain" description="Lsr2 DNA-binding" evidence="4">
    <location>
        <begin position="81"/>
        <end position="116"/>
    </location>
</feature>
<sequence length="119" mass="12767">MARRVIQELIDDIDGKPADESVTFSLDGVQYEIDLSGKNAAALRAALAPYLAAGTKVGRGGVVPSGFRGRSAQPAATGRGSRDQNRAIREWAQQQGIEVSERGRIKQDIIDRYQAAGGR</sequence>
<comment type="caution">
    <text evidence="5">The sequence shown here is derived from an EMBL/GenBank/DDBJ whole genome shotgun (WGS) entry which is preliminary data.</text>
</comment>
<dbReference type="InterPro" id="IPR036625">
    <property type="entry name" value="E3-bd_dom_sf"/>
</dbReference>
<keyword evidence="1" id="KW-0238">DNA-binding</keyword>
<dbReference type="InterPro" id="IPR024412">
    <property type="entry name" value="Lsr2_dim_dom"/>
</dbReference>
<feature type="domain" description="Lsr2 dimerization" evidence="3">
    <location>
        <begin position="1"/>
        <end position="58"/>
    </location>
</feature>
<dbReference type="EMBL" id="JBHSIU010000071">
    <property type="protein sequence ID" value="MFC5005361.1"/>
    <property type="molecule type" value="Genomic_DNA"/>
</dbReference>
<gene>
    <name evidence="5" type="ORF">ACFPIJ_46965</name>
</gene>
<name>A0ABV9WC55_9ACTN</name>
<evidence type="ECO:0000256" key="2">
    <source>
        <dbReference type="SAM" id="MobiDB-lite"/>
    </source>
</evidence>
<accession>A0ABV9WC55</accession>
<organism evidence="5 6">
    <name type="scientific">Dactylosporangium cerinum</name>
    <dbReference type="NCBI Taxonomy" id="1434730"/>
    <lineage>
        <taxon>Bacteria</taxon>
        <taxon>Bacillati</taxon>
        <taxon>Actinomycetota</taxon>
        <taxon>Actinomycetes</taxon>
        <taxon>Micromonosporales</taxon>
        <taxon>Micromonosporaceae</taxon>
        <taxon>Dactylosporangium</taxon>
    </lineage>
</organism>
<keyword evidence="6" id="KW-1185">Reference proteome</keyword>
<evidence type="ECO:0000259" key="3">
    <source>
        <dbReference type="Pfam" id="PF11774"/>
    </source>
</evidence>
<evidence type="ECO:0000256" key="1">
    <source>
        <dbReference type="ARBA" id="ARBA00023125"/>
    </source>
</evidence>
<dbReference type="Gene3D" id="3.30.60.230">
    <property type="entry name" value="Lsr2, dimerization domain"/>
    <property type="match status" value="1"/>
</dbReference>
<reference evidence="6" key="1">
    <citation type="journal article" date="2019" name="Int. J. Syst. Evol. Microbiol.">
        <title>The Global Catalogue of Microorganisms (GCM) 10K type strain sequencing project: providing services to taxonomists for standard genome sequencing and annotation.</title>
        <authorList>
            <consortium name="The Broad Institute Genomics Platform"/>
            <consortium name="The Broad Institute Genome Sequencing Center for Infectious Disease"/>
            <person name="Wu L."/>
            <person name="Ma J."/>
        </authorList>
    </citation>
    <scope>NUCLEOTIDE SEQUENCE [LARGE SCALE GENOMIC DNA]</scope>
    <source>
        <strain evidence="6">CGMCC 4.7152</strain>
    </source>
</reference>
<evidence type="ECO:0000313" key="6">
    <source>
        <dbReference type="Proteomes" id="UP001595912"/>
    </source>
</evidence>
<dbReference type="Gene3D" id="4.10.320.10">
    <property type="entry name" value="E3-binding domain"/>
    <property type="match status" value="1"/>
</dbReference>
<dbReference type="Pfam" id="PF11774">
    <property type="entry name" value="Lsr2"/>
    <property type="match status" value="1"/>
</dbReference>
<proteinExistence type="predicted"/>
<dbReference type="RefSeq" id="WP_380126000.1">
    <property type="nucleotide sequence ID" value="NZ_JBHSIU010000071.1"/>
</dbReference>
<dbReference type="InterPro" id="IPR042261">
    <property type="entry name" value="Lsr2-like_dimerization"/>
</dbReference>
<dbReference type="Proteomes" id="UP001595912">
    <property type="component" value="Unassembled WGS sequence"/>
</dbReference>
<dbReference type="Pfam" id="PF23359">
    <property type="entry name" value="Lsr2_DNA-bd"/>
    <property type="match status" value="1"/>
</dbReference>
<evidence type="ECO:0000313" key="5">
    <source>
        <dbReference type="EMBL" id="MFC5005361.1"/>
    </source>
</evidence>